<protein>
    <recommendedName>
        <fullName evidence="4">Peptidase M19</fullName>
    </recommendedName>
</protein>
<dbReference type="KEGG" id="uam:UABAM_02399"/>
<dbReference type="InterPro" id="IPR008257">
    <property type="entry name" value="Pept_M19"/>
</dbReference>
<dbReference type="InterPro" id="IPR032466">
    <property type="entry name" value="Metal_Hydrolase"/>
</dbReference>
<evidence type="ECO:0000256" key="1">
    <source>
        <dbReference type="SAM" id="Phobius"/>
    </source>
</evidence>
<dbReference type="PANTHER" id="PTHR10443:SF12">
    <property type="entry name" value="DIPEPTIDASE"/>
    <property type="match status" value="1"/>
</dbReference>
<evidence type="ECO:0008006" key="4">
    <source>
        <dbReference type="Google" id="ProtNLM"/>
    </source>
</evidence>
<keyword evidence="1" id="KW-1133">Transmembrane helix</keyword>
<dbReference type="Proteomes" id="UP000326354">
    <property type="component" value="Chromosome"/>
</dbReference>
<sequence length="593" mass="66871">MYSANFRIKLPEIQPTQDTSKNTKMLIIGGVMLSTKKFIVVALIFSLSLFADGTTGKPVPGFADIHIHQMTEYAFGGGWLYGSHTGPQEEALCACSGMNDHGYLIGEGFLGIHLERTGGYPKFSGWPRWDSISHQQVHADWLKQAHEDGLNIIVMSAVNFEPLAHVIPEKHRVKEWGCADIPAIKRQIEAAWRFDKEHDWYEIALSPAEARRIIHEGKLAVVLAIETSDPFGDNDLIKQLDEYYEMGVRSIQPVHQLNNRFSGAAPHHPIFYVFQAIRNMNNGDDKNEFTKVVKENLPAIYGARNWNELPPNVRQIAQKHMRGENDFGFKQDENGMNVVGLSDEGATLIKEMIKRNMLIDIAHMSQRGVTTTYNISQQNKFYPLFVSHGHIREIMAGAKGEEEKSTSIEYAHVIASTGGMFGLRTGKDETLGYRKSPVKNCCHGSSVSFAQMYQFASRELNLQVAFASDLNGFITQILPRFDGKDACSASGFNFEKKHQQQLQGDRFANGVGSDFDTKGFAHIGLIGDVIRDLNNLGVKTNDLENSAEKFIRMWERCYDENRRPVAYKVDLEKAKDTIEPYQTKEQRKANMKK</sequence>
<evidence type="ECO:0000313" key="2">
    <source>
        <dbReference type="EMBL" id="BBM84044.1"/>
    </source>
</evidence>
<dbReference type="Gene3D" id="3.20.20.140">
    <property type="entry name" value="Metal-dependent hydrolases"/>
    <property type="match status" value="1"/>
</dbReference>
<dbReference type="AlphaFoldDB" id="A0A5S9ILR0"/>
<dbReference type="SUPFAM" id="SSF51556">
    <property type="entry name" value="Metallo-dependent hydrolases"/>
    <property type="match status" value="1"/>
</dbReference>
<dbReference type="GO" id="GO:0006508">
    <property type="term" value="P:proteolysis"/>
    <property type="evidence" value="ECO:0007669"/>
    <property type="project" value="InterPro"/>
</dbReference>
<evidence type="ECO:0000313" key="3">
    <source>
        <dbReference type="Proteomes" id="UP000326354"/>
    </source>
</evidence>
<accession>A0A5S9ILR0</accession>
<reference evidence="2 3" key="1">
    <citation type="submission" date="2019-08" db="EMBL/GenBank/DDBJ databases">
        <title>Complete genome sequence of Candidatus Uab amorphum.</title>
        <authorList>
            <person name="Shiratori T."/>
            <person name="Suzuki S."/>
            <person name="Kakizawa Y."/>
            <person name="Ishida K."/>
        </authorList>
    </citation>
    <scope>NUCLEOTIDE SEQUENCE [LARGE SCALE GENOMIC DNA]</scope>
    <source>
        <strain evidence="2 3">SRT547</strain>
    </source>
</reference>
<organism evidence="2 3">
    <name type="scientific">Uabimicrobium amorphum</name>
    <dbReference type="NCBI Taxonomy" id="2596890"/>
    <lineage>
        <taxon>Bacteria</taxon>
        <taxon>Pseudomonadati</taxon>
        <taxon>Planctomycetota</taxon>
        <taxon>Candidatus Uabimicrobiia</taxon>
        <taxon>Candidatus Uabimicrobiales</taxon>
        <taxon>Candidatus Uabimicrobiaceae</taxon>
        <taxon>Candidatus Uabimicrobium</taxon>
    </lineage>
</organism>
<feature type="transmembrane region" description="Helical" evidence="1">
    <location>
        <begin position="26"/>
        <end position="50"/>
    </location>
</feature>
<dbReference type="Pfam" id="PF01244">
    <property type="entry name" value="Peptidase_M19"/>
    <property type="match status" value="2"/>
</dbReference>
<dbReference type="OrthoDB" id="1490215at2"/>
<dbReference type="GO" id="GO:0070573">
    <property type="term" value="F:metallodipeptidase activity"/>
    <property type="evidence" value="ECO:0007669"/>
    <property type="project" value="InterPro"/>
</dbReference>
<keyword evidence="1" id="KW-0812">Transmembrane</keyword>
<dbReference type="PANTHER" id="PTHR10443">
    <property type="entry name" value="MICROSOMAL DIPEPTIDASE"/>
    <property type="match status" value="1"/>
</dbReference>
<name>A0A5S9ILR0_UABAM</name>
<keyword evidence="1" id="KW-0472">Membrane</keyword>
<proteinExistence type="predicted"/>
<gene>
    <name evidence="2" type="ORF">UABAM_02399</name>
</gene>
<keyword evidence="3" id="KW-1185">Reference proteome</keyword>
<dbReference type="EMBL" id="AP019860">
    <property type="protein sequence ID" value="BBM84044.1"/>
    <property type="molecule type" value="Genomic_DNA"/>
</dbReference>